<evidence type="ECO:0000313" key="10">
    <source>
        <dbReference type="Proteomes" id="UP000039324"/>
    </source>
</evidence>
<keyword evidence="4" id="KW-0378">Hydrolase</keyword>
<organism evidence="8 10">
    <name type="scientific">Plasmodiophora brassicae</name>
    <name type="common">Clubroot disease agent</name>
    <dbReference type="NCBI Taxonomy" id="37360"/>
    <lineage>
        <taxon>Eukaryota</taxon>
        <taxon>Sar</taxon>
        <taxon>Rhizaria</taxon>
        <taxon>Endomyxa</taxon>
        <taxon>Phytomyxea</taxon>
        <taxon>Plasmodiophorida</taxon>
        <taxon>Plasmodiophoridae</taxon>
        <taxon>Plasmodiophora</taxon>
    </lineage>
</organism>
<keyword evidence="6" id="KW-0482">Metalloprotease</keyword>
<geneLocation type="mitochondrion" evidence="9"/>
<evidence type="ECO:0000256" key="4">
    <source>
        <dbReference type="ARBA" id="ARBA00022801"/>
    </source>
</evidence>
<dbReference type="AlphaFoldDB" id="A0A0G4IIE5"/>
<dbReference type="Proteomes" id="UP000039324">
    <property type="component" value="Unassembled WGS sequence"/>
</dbReference>
<keyword evidence="10" id="KW-1185">Reference proteome</keyword>
<evidence type="ECO:0000256" key="2">
    <source>
        <dbReference type="ARBA" id="ARBA00007931"/>
    </source>
</evidence>
<keyword evidence="7" id="KW-1133">Transmembrane helix</keyword>
<keyword evidence="9" id="KW-0496">Mitochondrion</keyword>
<reference evidence="8 10" key="1">
    <citation type="submission" date="2015-02" db="EMBL/GenBank/DDBJ databases">
        <authorList>
            <person name="Chooi Y.-H."/>
        </authorList>
    </citation>
    <scope>NUCLEOTIDE SEQUENCE [LARGE SCALE GENOMIC DNA]</scope>
    <source>
        <strain evidence="8">E3</strain>
    </source>
</reference>
<evidence type="ECO:0000256" key="1">
    <source>
        <dbReference type="ARBA" id="ARBA00001947"/>
    </source>
</evidence>
<keyword evidence="3" id="KW-0645">Protease</keyword>
<comment type="cofactor">
    <cofactor evidence="1">
        <name>Zn(2+)</name>
        <dbReference type="ChEBI" id="CHEBI:29105"/>
    </cofactor>
</comment>
<proteinExistence type="inferred from homology"/>
<sequence>MSLTQTIGRPIRLCSIFDVDITVDVGFVGLLAVSFISVAIQSKDAALGLEYAALIALFFLVHEFGHALMAKRFTLKPAVHLSLLSGFCKHEGAQSPTQHALILVAGGGTGIIVGLLFYIGQLALVNNSSPATFNQYTDLMFKVMRWSIWLNLANLCLPIYSLDGGQLFDIAVRRCVQSETRASVIVHSVGFVLACAVALYGATYGQYFLAGIAFMLMVENAQHWNIAMTRSRPQPFVDQV</sequence>
<gene>
    <name evidence="8" type="ORF">PBRA_003663</name>
    <name evidence="9" type="ORF">PLBR_LOCUS1399</name>
</gene>
<evidence type="ECO:0008006" key="12">
    <source>
        <dbReference type="Google" id="ProtNLM"/>
    </source>
</evidence>
<keyword evidence="7" id="KW-0812">Transmembrane</keyword>
<comment type="similarity">
    <text evidence="2">Belongs to the peptidase M50B family.</text>
</comment>
<evidence type="ECO:0000313" key="9">
    <source>
        <dbReference type="EMBL" id="SPQ94184.1"/>
    </source>
</evidence>
<keyword evidence="5" id="KW-0862">Zinc</keyword>
<dbReference type="PANTHER" id="PTHR39188:SF3">
    <property type="entry name" value="STAGE IV SPORULATION PROTEIN FB"/>
    <property type="match status" value="1"/>
</dbReference>
<feature type="transmembrane region" description="Helical" evidence="7">
    <location>
        <begin position="143"/>
        <end position="162"/>
    </location>
</feature>
<dbReference type="PANTHER" id="PTHR39188">
    <property type="entry name" value="MEMBRANE-ASSOCIATED ZINC METALLOPROTEASE M50B"/>
    <property type="match status" value="1"/>
</dbReference>
<feature type="transmembrane region" description="Helical" evidence="7">
    <location>
        <begin position="46"/>
        <end position="65"/>
    </location>
</feature>
<dbReference type="Proteomes" id="UP000290189">
    <property type="component" value="Unassembled WGS sequence"/>
</dbReference>
<dbReference type="GO" id="GO:0008237">
    <property type="term" value="F:metallopeptidase activity"/>
    <property type="evidence" value="ECO:0007669"/>
    <property type="project" value="UniProtKB-KW"/>
</dbReference>
<protein>
    <recommendedName>
        <fullName evidence="12">Peptidase M50 domain-containing protein</fullName>
    </recommendedName>
</protein>
<evidence type="ECO:0000256" key="3">
    <source>
        <dbReference type="ARBA" id="ARBA00022670"/>
    </source>
</evidence>
<dbReference type="GO" id="GO:0006508">
    <property type="term" value="P:proteolysis"/>
    <property type="evidence" value="ECO:0007669"/>
    <property type="project" value="UniProtKB-KW"/>
</dbReference>
<evidence type="ECO:0000256" key="7">
    <source>
        <dbReference type="SAM" id="Phobius"/>
    </source>
</evidence>
<dbReference type="EMBL" id="CDSF01000002">
    <property type="protein sequence ID" value="CEO94850.1"/>
    <property type="molecule type" value="Genomic_DNA"/>
</dbReference>
<feature type="transmembrane region" description="Helical" evidence="7">
    <location>
        <begin position="21"/>
        <end position="40"/>
    </location>
</feature>
<feature type="transmembrane region" description="Helical" evidence="7">
    <location>
        <begin position="100"/>
        <end position="123"/>
    </location>
</feature>
<evidence type="ECO:0000256" key="6">
    <source>
        <dbReference type="ARBA" id="ARBA00023049"/>
    </source>
</evidence>
<name>A0A0G4IIE5_PLABS</name>
<reference evidence="9 11" key="2">
    <citation type="submission" date="2018-03" db="EMBL/GenBank/DDBJ databases">
        <authorList>
            <person name="Fogelqvist J."/>
        </authorList>
    </citation>
    <scope>NUCLEOTIDE SEQUENCE [LARGE SCALE GENOMIC DNA]</scope>
</reference>
<dbReference type="EMBL" id="OVEO01000002">
    <property type="protein sequence ID" value="SPQ94184.1"/>
    <property type="molecule type" value="Genomic_DNA"/>
</dbReference>
<accession>A0A0G4IIE5</accession>
<keyword evidence="7" id="KW-0472">Membrane</keyword>
<evidence type="ECO:0000313" key="11">
    <source>
        <dbReference type="Proteomes" id="UP000290189"/>
    </source>
</evidence>
<evidence type="ECO:0000313" key="8">
    <source>
        <dbReference type="EMBL" id="CEO94850.1"/>
    </source>
</evidence>
<evidence type="ECO:0000256" key="5">
    <source>
        <dbReference type="ARBA" id="ARBA00022833"/>
    </source>
</evidence>
<feature type="transmembrane region" description="Helical" evidence="7">
    <location>
        <begin position="182"/>
        <end position="201"/>
    </location>
</feature>